<evidence type="ECO:0000256" key="2">
    <source>
        <dbReference type="ARBA" id="ARBA00022679"/>
    </source>
</evidence>
<proteinExistence type="inferred from homology"/>
<dbReference type="Proteomes" id="UP000272888">
    <property type="component" value="Unassembled WGS sequence"/>
</dbReference>
<evidence type="ECO:0000313" key="7">
    <source>
        <dbReference type="Proteomes" id="UP000272888"/>
    </source>
</evidence>
<dbReference type="NCBIfam" id="TIGR01694">
    <property type="entry name" value="MTAP"/>
    <property type="match status" value="1"/>
</dbReference>
<feature type="binding site" evidence="4">
    <location>
        <position position="188"/>
    </location>
    <ligand>
        <name>substrate</name>
    </ligand>
</feature>
<protein>
    <recommendedName>
        <fullName evidence="4">S-methyl-5'-thioadenosine phosphorylase</fullName>
        <ecNumber evidence="4">2.4.2.28</ecNumber>
    </recommendedName>
    <alternativeName>
        <fullName evidence="4">5'-methylthioadenosine phosphorylase</fullName>
        <shortName evidence="4">MTA phosphorylase</shortName>
        <shortName evidence="4">MTAP</shortName>
    </alternativeName>
</protein>
<evidence type="ECO:0000313" key="6">
    <source>
        <dbReference type="EMBL" id="RKH63127.1"/>
    </source>
</evidence>
<organism evidence="6 7">
    <name type="scientific">Corallococcus llansteffanensis</name>
    <dbReference type="NCBI Taxonomy" id="2316731"/>
    <lineage>
        <taxon>Bacteria</taxon>
        <taxon>Pseudomonadati</taxon>
        <taxon>Myxococcota</taxon>
        <taxon>Myxococcia</taxon>
        <taxon>Myxococcales</taxon>
        <taxon>Cystobacterineae</taxon>
        <taxon>Myxococcaceae</taxon>
        <taxon>Corallococcus</taxon>
    </lineage>
</organism>
<dbReference type="AlphaFoldDB" id="A0A3A8Q2Z9"/>
<dbReference type="GO" id="GO:0005829">
    <property type="term" value="C:cytosol"/>
    <property type="evidence" value="ECO:0007669"/>
    <property type="project" value="TreeGrafter"/>
</dbReference>
<evidence type="ECO:0000256" key="4">
    <source>
        <dbReference type="HAMAP-Rule" id="MF_01963"/>
    </source>
</evidence>
<dbReference type="NCBIfam" id="NF006492">
    <property type="entry name" value="PRK08931.1"/>
    <property type="match status" value="1"/>
</dbReference>
<keyword evidence="3 4" id="KW-0660">Purine salvage</keyword>
<dbReference type="SUPFAM" id="SSF53167">
    <property type="entry name" value="Purine and uridine phosphorylases"/>
    <property type="match status" value="1"/>
</dbReference>
<dbReference type="PROSITE" id="PS01240">
    <property type="entry name" value="PNP_MTAP_2"/>
    <property type="match status" value="1"/>
</dbReference>
<feature type="domain" description="Nucleoside phosphorylase" evidence="5">
    <location>
        <begin position="9"/>
        <end position="239"/>
    </location>
</feature>
<comment type="caution">
    <text evidence="6">The sequence shown here is derived from an EMBL/GenBank/DDBJ whole genome shotgun (WGS) entry which is preliminary data.</text>
</comment>
<dbReference type="GO" id="GO:0017061">
    <property type="term" value="F:S-methyl-5-thioadenosine phosphorylase activity"/>
    <property type="evidence" value="ECO:0007669"/>
    <property type="project" value="UniProtKB-UniRule"/>
</dbReference>
<feature type="site" description="Important for substrate specificity" evidence="4">
    <location>
        <position position="170"/>
    </location>
</feature>
<comment type="pathway">
    <text evidence="4">Amino-acid biosynthesis; L-methionine biosynthesis via salvage pathway; S-methyl-5-thio-alpha-D-ribose 1-phosphate from S-methyl-5'-thioadenosine (phosphorylase route): step 1/1.</text>
</comment>
<feature type="site" description="Important for substrate specificity" evidence="4">
    <location>
        <position position="225"/>
    </location>
</feature>
<comment type="catalytic activity">
    <reaction evidence="4">
        <text>S-methyl-5'-thioadenosine + phosphate = 5-(methylsulfanyl)-alpha-D-ribose 1-phosphate + adenine</text>
        <dbReference type="Rhea" id="RHEA:11852"/>
        <dbReference type="ChEBI" id="CHEBI:16708"/>
        <dbReference type="ChEBI" id="CHEBI:17509"/>
        <dbReference type="ChEBI" id="CHEBI:43474"/>
        <dbReference type="ChEBI" id="CHEBI:58533"/>
        <dbReference type="EC" id="2.4.2.28"/>
    </reaction>
</comment>
<accession>A0A3A8Q2Z9</accession>
<comment type="function">
    <text evidence="4">Catalyzes the reversible phosphorylation of S-methyl-5'-thioadenosine (MTA) to adenine and 5-methylthioribose-1-phosphate. Involved in the breakdown of MTA, a major by-product of polyamine biosynthesis. Responsible for the first step in the methionine salvage pathway after MTA has been generated from S-adenosylmethionine. Has broad substrate specificity with 6-aminopurine nucleosides as preferred substrates.</text>
</comment>
<dbReference type="EMBL" id="RAWB01000068">
    <property type="protein sequence ID" value="RKH63127.1"/>
    <property type="molecule type" value="Genomic_DNA"/>
</dbReference>
<dbReference type="Pfam" id="PF01048">
    <property type="entry name" value="PNP_UDP_1"/>
    <property type="match status" value="1"/>
</dbReference>
<dbReference type="InterPro" id="IPR010044">
    <property type="entry name" value="MTAP"/>
</dbReference>
<feature type="binding site" evidence="4">
    <location>
        <begin position="57"/>
        <end position="58"/>
    </location>
    <ligand>
        <name>phosphate</name>
        <dbReference type="ChEBI" id="CHEBI:43474"/>
    </ligand>
</feature>
<name>A0A3A8Q2Z9_9BACT</name>
<keyword evidence="7" id="KW-1185">Reference proteome</keyword>
<evidence type="ECO:0000259" key="5">
    <source>
        <dbReference type="Pfam" id="PF01048"/>
    </source>
</evidence>
<dbReference type="CDD" id="cd09010">
    <property type="entry name" value="MTAP_SsMTAPII_like_MTIP"/>
    <property type="match status" value="1"/>
</dbReference>
<dbReference type="InterPro" id="IPR035994">
    <property type="entry name" value="Nucleoside_phosphorylase_sf"/>
</dbReference>
<feature type="binding site" evidence="4">
    <location>
        <position position="189"/>
    </location>
    <ligand>
        <name>phosphate</name>
        <dbReference type="ChEBI" id="CHEBI:43474"/>
    </ligand>
</feature>
<dbReference type="EC" id="2.4.2.28" evidence="4"/>
<dbReference type="RefSeq" id="WP_120643022.1">
    <property type="nucleotide sequence ID" value="NZ_RAWB01000068.1"/>
</dbReference>
<reference evidence="7" key="1">
    <citation type="submission" date="2018-09" db="EMBL/GenBank/DDBJ databases">
        <authorList>
            <person name="Livingstone P.G."/>
            <person name="Whitworth D.E."/>
        </authorList>
    </citation>
    <scope>NUCLEOTIDE SEQUENCE [LARGE SCALE GENOMIC DNA]</scope>
    <source>
        <strain evidence="7">CA051B</strain>
    </source>
</reference>
<dbReference type="GO" id="GO:0006166">
    <property type="term" value="P:purine ribonucleoside salvage"/>
    <property type="evidence" value="ECO:0007669"/>
    <property type="project" value="UniProtKB-KW"/>
</dbReference>
<sequence length="294" mass="31645">MSSSNPPVLGIIGGSGLYQIDGLTEVSWRRVASPFGETSDEFCFGRIGDQQVVFLPRHGRGHRIPPSELNFRANIDALKRSGVTDILSISAVGSLREDLPPGTFVVVDQFVDRTFSRVKSFFSTGLVAHVSMAKPVCSRLGDAVMSACEGLDIKVVRGGTYLVMEGPQFSTLAESKLYRQWGCDVIGMTNMPEAKLAREAEICYASVSMVTDFDCWHPDHDAVTVDQVVAVLLGNAGKARGLVKNVAPLVNSHGSPCRSGCQNALDHAIMTAPEVRDPALVEKLSAVAGRVLKR</sequence>
<evidence type="ECO:0000256" key="3">
    <source>
        <dbReference type="ARBA" id="ARBA00022726"/>
    </source>
</evidence>
<dbReference type="Gene3D" id="3.40.50.1580">
    <property type="entry name" value="Nucleoside phosphorylase domain"/>
    <property type="match status" value="1"/>
</dbReference>
<feature type="binding site" evidence="4">
    <location>
        <position position="15"/>
    </location>
    <ligand>
        <name>phosphate</name>
        <dbReference type="ChEBI" id="CHEBI:43474"/>
    </ligand>
</feature>
<dbReference type="HAMAP" id="MF_01963">
    <property type="entry name" value="MTAP"/>
    <property type="match status" value="1"/>
</dbReference>
<evidence type="ECO:0000256" key="1">
    <source>
        <dbReference type="ARBA" id="ARBA00022676"/>
    </source>
</evidence>
<feature type="binding site" evidence="4">
    <location>
        <begin position="90"/>
        <end position="91"/>
    </location>
    <ligand>
        <name>phosphate</name>
        <dbReference type="ChEBI" id="CHEBI:43474"/>
    </ligand>
</feature>
<dbReference type="PANTHER" id="PTHR42679:SF2">
    <property type="entry name" value="S-METHYL-5'-THIOADENOSINE PHOSPHORYLASE"/>
    <property type="match status" value="1"/>
</dbReference>
<comment type="similarity">
    <text evidence="4">Belongs to the PNP/MTAP phosphorylase family. MTAP subfamily.</text>
</comment>
<dbReference type="FunFam" id="3.40.50.1580:FF:000012">
    <property type="entry name" value="Probable 6-oxopurine nucleoside phosphorylase"/>
    <property type="match status" value="1"/>
</dbReference>
<dbReference type="InterPro" id="IPR018099">
    <property type="entry name" value="Purine_phosphorylase-2_CS"/>
</dbReference>
<dbReference type="UniPathway" id="UPA00904">
    <property type="reaction ID" value="UER00873"/>
</dbReference>
<dbReference type="InterPro" id="IPR000845">
    <property type="entry name" value="Nucleoside_phosphorylase_d"/>
</dbReference>
<dbReference type="PANTHER" id="PTHR42679">
    <property type="entry name" value="S-METHYL-5'-THIOADENOSINE PHOSPHORYLASE"/>
    <property type="match status" value="1"/>
</dbReference>
<keyword evidence="1 4" id="KW-0328">Glycosyltransferase</keyword>
<comment type="subunit">
    <text evidence="4">Homohexamer. Dimer of a homotrimer.</text>
</comment>
<dbReference type="GO" id="GO:0019509">
    <property type="term" value="P:L-methionine salvage from methylthioadenosine"/>
    <property type="evidence" value="ECO:0007669"/>
    <property type="project" value="UniProtKB-UniRule"/>
</dbReference>
<gene>
    <name evidence="4" type="primary">mtnP</name>
    <name evidence="6" type="ORF">D7V93_09170</name>
</gene>
<keyword evidence="2 4" id="KW-0808">Transferase</keyword>
<feature type="binding site" evidence="4">
    <location>
        <begin position="212"/>
        <end position="214"/>
    </location>
    <ligand>
        <name>substrate</name>
    </ligand>
</feature>